<keyword evidence="2" id="KW-1185">Reference proteome</keyword>
<sequence length="52" mass="5887">MGRARSEMTDKGTLMVWSDKELSVLSKILDANQTLVRNSLSNSKYTDVQIVR</sequence>
<accession>A0ABT2F5Z1</accession>
<evidence type="ECO:0000313" key="1">
    <source>
        <dbReference type="EMBL" id="MCS4487805.1"/>
    </source>
</evidence>
<gene>
    <name evidence="1" type="ORF">NXS10_02295</name>
</gene>
<dbReference type="Proteomes" id="UP001206548">
    <property type="component" value="Unassembled WGS sequence"/>
</dbReference>
<evidence type="ECO:0000313" key="2">
    <source>
        <dbReference type="Proteomes" id="UP001206548"/>
    </source>
</evidence>
<organism evidence="1 2">
    <name type="scientific">Streptococcus sciuri</name>
    <dbReference type="NCBI Taxonomy" id="2973939"/>
    <lineage>
        <taxon>Bacteria</taxon>
        <taxon>Bacillati</taxon>
        <taxon>Bacillota</taxon>
        <taxon>Bacilli</taxon>
        <taxon>Lactobacillales</taxon>
        <taxon>Streptococcaceae</taxon>
        <taxon>Streptococcus</taxon>
    </lineage>
</organism>
<comment type="caution">
    <text evidence="1">The sequence shown here is derived from an EMBL/GenBank/DDBJ whole genome shotgun (WGS) entry which is preliminary data.</text>
</comment>
<dbReference type="EMBL" id="JANUXX010000001">
    <property type="protein sequence ID" value="MCS4487805.1"/>
    <property type="molecule type" value="Genomic_DNA"/>
</dbReference>
<name>A0ABT2F5Z1_9STRE</name>
<protein>
    <submittedName>
        <fullName evidence="1">Uncharacterized protein</fullName>
    </submittedName>
</protein>
<reference evidence="1 2" key="1">
    <citation type="journal article" date="2023" name="Int. J. Syst. Evol. Microbiol.">
        <title>Streptococcus sciuri sp. nov., Staphylococcus marylandisciuri sp. nov. and Staphylococcus americanisciuri sp. nov., isolated from faeces of eastern grey squirrel (Sciurus carolinensis).</title>
        <authorList>
            <person name="Volokhov D.V."/>
            <person name="Zagorodnyaya T.A."/>
            <person name="Furtak V.A."/>
            <person name="Nattanmai G."/>
            <person name="Randall L."/>
            <person name="Jose S."/>
            <person name="Gao Y."/>
            <person name="Eisenberg T."/>
            <person name="Delmonte P."/>
            <person name="Blom J."/>
            <person name="Mitchell K.K."/>
        </authorList>
    </citation>
    <scope>NUCLEOTIDE SEQUENCE [LARGE SCALE GENOMIC DNA]</scope>
    <source>
        <strain evidence="1 2">SQ9-PEA</strain>
    </source>
</reference>
<dbReference type="RefSeq" id="WP_259137198.1">
    <property type="nucleotide sequence ID" value="NZ_JANUXX010000001.1"/>
</dbReference>
<proteinExistence type="predicted"/>